<evidence type="ECO:0000256" key="5">
    <source>
        <dbReference type="ARBA" id="ARBA00022691"/>
    </source>
</evidence>
<proteinExistence type="predicted"/>
<organism evidence="11">
    <name type="scientific">Tetraselmis chuii</name>
    <dbReference type="NCBI Taxonomy" id="63592"/>
    <lineage>
        <taxon>Eukaryota</taxon>
        <taxon>Viridiplantae</taxon>
        <taxon>Chlorophyta</taxon>
        <taxon>core chlorophytes</taxon>
        <taxon>Chlorodendrophyceae</taxon>
        <taxon>Chlorodendrales</taxon>
        <taxon>Chlorodendraceae</taxon>
        <taxon>Tetraselmis</taxon>
    </lineage>
</organism>
<keyword evidence="3" id="KW-0698">rRNA processing</keyword>
<dbReference type="InterPro" id="IPR007209">
    <property type="entry name" value="RNaseL-inhib-like_metal-bd_dom"/>
</dbReference>
<accession>A0A6U1GI35</accession>
<evidence type="ECO:0000313" key="9">
    <source>
        <dbReference type="EMBL" id="CAD9205591.1"/>
    </source>
</evidence>
<dbReference type="PANTHER" id="PTHR20426:SF0">
    <property type="entry name" value="18S RRNA AMINOCARBOXYPROPYLTRANSFERASE"/>
    <property type="match status" value="1"/>
</dbReference>
<evidence type="ECO:0000256" key="3">
    <source>
        <dbReference type="ARBA" id="ARBA00022552"/>
    </source>
</evidence>
<protein>
    <recommendedName>
        <fullName evidence="13">Ribosome biogenesis protein TSR3</fullName>
    </recommendedName>
</protein>
<keyword evidence="4" id="KW-0808">Transferase</keyword>
<evidence type="ECO:0000259" key="8">
    <source>
        <dbReference type="Pfam" id="PF04068"/>
    </source>
</evidence>
<evidence type="ECO:0000313" key="10">
    <source>
        <dbReference type="EMBL" id="CAD9205595.1"/>
    </source>
</evidence>
<feature type="compositionally biased region" description="Basic residues" evidence="6">
    <location>
        <begin position="1"/>
        <end position="15"/>
    </location>
</feature>
<dbReference type="Pfam" id="PF04068">
    <property type="entry name" value="Fer4_RLI"/>
    <property type="match status" value="1"/>
</dbReference>
<evidence type="ECO:0000256" key="4">
    <source>
        <dbReference type="ARBA" id="ARBA00022679"/>
    </source>
</evidence>
<dbReference type="EMBL" id="HBGG01015324">
    <property type="protein sequence ID" value="CAD9205595.1"/>
    <property type="molecule type" value="Transcribed_RNA"/>
</dbReference>
<dbReference type="EMBL" id="HBGG01015326">
    <property type="protein sequence ID" value="CAD9205596.1"/>
    <property type="molecule type" value="Transcribed_RNA"/>
</dbReference>
<evidence type="ECO:0000256" key="6">
    <source>
        <dbReference type="SAM" id="MobiDB-lite"/>
    </source>
</evidence>
<evidence type="ECO:0000256" key="2">
    <source>
        <dbReference type="ARBA" id="ARBA00022517"/>
    </source>
</evidence>
<keyword evidence="2" id="KW-0690">Ribosome biogenesis</keyword>
<gene>
    <name evidence="9" type="ORF">TCHU04912_LOCUS7827</name>
    <name evidence="10" type="ORF">TCHU04912_LOCUS7831</name>
    <name evidence="11" type="ORF">TCHU04912_LOCUS7832</name>
    <name evidence="12" type="ORF">TCHU04912_LOCUS7834</name>
</gene>
<dbReference type="Pfam" id="PF04034">
    <property type="entry name" value="Ribo_biogen_C"/>
    <property type="match status" value="1"/>
</dbReference>
<dbReference type="GO" id="GO:0030490">
    <property type="term" value="P:maturation of SSU-rRNA"/>
    <property type="evidence" value="ECO:0007669"/>
    <property type="project" value="TreeGrafter"/>
</dbReference>
<feature type="domain" description="16S/18S rRNA aminocarboxypropyltransferase Tsr3 C-terminal" evidence="7">
    <location>
        <begin position="92"/>
        <end position="148"/>
    </location>
</feature>
<dbReference type="GO" id="GO:0106388">
    <property type="term" value="F:rRNA small subunit aminocarboxypropyltransferase activity"/>
    <property type="evidence" value="ECO:0007669"/>
    <property type="project" value="InterPro"/>
</dbReference>
<evidence type="ECO:0000313" key="12">
    <source>
        <dbReference type="EMBL" id="CAD9205598.1"/>
    </source>
</evidence>
<feature type="domain" description="RNase L inhibitor RLI-like possible metal-binding" evidence="8">
    <location>
        <begin position="54"/>
        <end position="86"/>
    </location>
</feature>
<evidence type="ECO:0008006" key="13">
    <source>
        <dbReference type="Google" id="ProtNLM"/>
    </source>
</evidence>
<feature type="region of interest" description="Disordered" evidence="6">
    <location>
        <begin position="1"/>
        <end position="49"/>
    </location>
</feature>
<dbReference type="AlphaFoldDB" id="A0A6U1GI35"/>
<dbReference type="EMBL" id="HBGG01015328">
    <property type="protein sequence ID" value="CAD9205598.1"/>
    <property type="molecule type" value="Transcribed_RNA"/>
</dbReference>
<dbReference type="PANTHER" id="PTHR20426">
    <property type="entry name" value="RIBOSOME BIOGENESIS PROTEIN TSR3 HOMOLOG"/>
    <property type="match status" value="1"/>
</dbReference>
<reference evidence="11" key="1">
    <citation type="submission" date="2021-01" db="EMBL/GenBank/DDBJ databases">
        <authorList>
            <person name="Corre E."/>
            <person name="Pelletier E."/>
            <person name="Niang G."/>
            <person name="Scheremetjew M."/>
            <person name="Finn R."/>
            <person name="Kale V."/>
            <person name="Holt S."/>
            <person name="Cochrane G."/>
            <person name="Meng A."/>
            <person name="Brown T."/>
            <person name="Cohen L."/>
        </authorList>
    </citation>
    <scope>NUCLEOTIDE SEQUENCE</scope>
    <source>
        <strain evidence="11">PLY429</strain>
    </source>
</reference>
<dbReference type="InterPro" id="IPR022968">
    <property type="entry name" value="Tsr3-like"/>
</dbReference>
<evidence type="ECO:0000259" key="7">
    <source>
        <dbReference type="Pfam" id="PF04034"/>
    </source>
</evidence>
<keyword evidence="1" id="KW-0963">Cytoplasm</keyword>
<evidence type="ECO:0000313" key="11">
    <source>
        <dbReference type="EMBL" id="CAD9205596.1"/>
    </source>
</evidence>
<dbReference type="EMBL" id="HBGG01015320">
    <property type="protein sequence ID" value="CAD9205591.1"/>
    <property type="molecule type" value="Transcribed_RNA"/>
</dbReference>
<keyword evidence="5" id="KW-0949">S-adenosyl-L-methionine</keyword>
<dbReference type="InterPro" id="IPR007177">
    <property type="entry name" value="Tsr3_C"/>
</dbReference>
<sequence>MPRGRTRGSRSRHVPCRQPVSHGDTEDNSFPDVQLSPDGSSEDEENGKKVSVPVKLAMWDLGQCDKKRCSGTRLVRQGVVKELRLGGHFPGVVLSPAGQCCISREDFTIIKTKGLAVVDCSWNKLDDVPFGVHRTVSREDPVLCGATNVLNL</sequence>
<name>A0A6U1GI35_9CHLO</name>
<evidence type="ECO:0000256" key="1">
    <source>
        <dbReference type="ARBA" id="ARBA00022490"/>
    </source>
</evidence>